<evidence type="ECO:0000256" key="3">
    <source>
        <dbReference type="RuleBase" id="RU362042"/>
    </source>
</evidence>
<gene>
    <name evidence="6" type="primary">lepB</name>
    <name evidence="6" type="ORF">D9R08_06315</name>
</gene>
<reference evidence="6 7" key="1">
    <citation type="submission" date="2018-10" db="EMBL/GenBank/DDBJ databases">
        <authorList>
            <person name="Jung H.S."/>
            <person name="Jeon C.O."/>
        </authorList>
    </citation>
    <scope>NUCLEOTIDE SEQUENCE [LARGE SCALE GENOMIC DNA]</scope>
    <source>
        <strain evidence="6 7">MA-7-27</strain>
    </source>
</reference>
<evidence type="ECO:0000256" key="4">
    <source>
        <dbReference type="SAM" id="SignalP"/>
    </source>
</evidence>
<sequence>MIRLLLLFALTATPAFAQDFCFCLRCTIGTHRSFAPQTEAMTPTVPRGLCTVSERLFPGTANPVPGDVVLYMNQTRGDVEMGRVVALAGAAVQMIDGQLHIDGDAAATLALPPLTLQRRTDATGARPTCPAGTPVDATSCTIAQIRETLPNGTSYAILNLADGTDLDDTAPVTVPPDHVFILGDHRDLARDSRVGQTAGGPGFVALGDILGILESPAPYLERPE</sequence>
<dbReference type="GO" id="GO:0016020">
    <property type="term" value="C:membrane"/>
    <property type="evidence" value="ECO:0007669"/>
    <property type="project" value="UniProtKB-SubCell"/>
</dbReference>
<dbReference type="InterPro" id="IPR019533">
    <property type="entry name" value="Peptidase_S26"/>
</dbReference>
<keyword evidence="3 6" id="KW-0378">Hydrolase</keyword>
<evidence type="ECO:0000256" key="1">
    <source>
        <dbReference type="ARBA" id="ARBA00009370"/>
    </source>
</evidence>
<evidence type="ECO:0000259" key="5">
    <source>
        <dbReference type="Pfam" id="PF10502"/>
    </source>
</evidence>
<organism evidence="6 7">
    <name type="scientific">Rhodophyticola porphyridii</name>
    <dbReference type="NCBI Taxonomy" id="1852017"/>
    <lineage>
        <taxon>Bacteria</taxon>
        <taxon>Pseudomonadati</taxon>
        <taxon>Pseudomonadota</taxon>
        <taxon>Alphaproteobacteria</taxon>
        <taxon>Rhodobacterales</taxon>
        <taxon>Roseobacteraceae</taxon>
        <taxon>Rhodophyticola</taxon>
    </lineage>
</organism>
<protein>
    <recommendedName>
        <fullName evidence="2 3">Signal peptidase I</fullName>
        <ecNumber evidence="3">3.4.21.89</ecNumber>
    </recommendedName>
</protein>
<keyword evidence="4" id="KW-0732">Signal</keyword>
<comment type="similarity">
    <text evidence="1 3">Belongs to the peptidase S26 family.</text>
</comment>
<feature type="chain" id="PRO_5018239870" description="Signal peptidase I" evidence="4">
    <location>
        <begin position="18"/>
        <end position="224"/>
    </location>
</feature>
<dbReference type="PANTHER" id="PTHR43390:SF1">
    <property type="entry name" value="CHLOROPLAST PROCESSING PEPTIDASE"/>
    <property type="match status" value="1"/>
</dbReference>
<dbReference type="PRINTS" id="PR00727">
    <property type="entry name" value="LEADERPTASE"/>
</dbReference>
<dbReference type="RefSeq" id="WP_121897162.1">
    <property type="nucleotide sequence ID" value="NZ_RCNT01000002.1"/>
</dbReference>
<comment type="subcellular location">
    <subcellularLocation>
        <location evidence="3">Membrane</location>
        <topology evidence="3">Single-pass type II membrane protein</topology>
    </subcellularLocation>
</comment>
<dbReference type="SUPFAM" id="SSF51306">
    <property type="entry name" value="LexA/Signal peptidase"/>
    <property type="match status" value="1"/>
</dbReference>
<dbReference type="EMBL" id="RCNT01000002">
    <property type="protein sequence ID" value="RMA43228.1"/>
    <property type="molecule type" value="Genomic_DNA"/>
</dbReference>
<dbReference type="InterPro" id="IPR000223">
    <property type="entry name" value="Pept_S26A_signal_pept_1"/>
</dbReference>
<dbReference type="PANTHER" id="PTHR43390">
    <property type="entry name" value="SIGNAL PEPTIDASE I"/>
    <property type="match status" value="1"/>
</dbReference>
<dbReference type="OrthoDB" id="9815782at2"/>
<dbReference type="GO" id="GO:0006465">
    <property type="term" value="P:signal peptide processing"/>
    <property type="evidence" value="ECO:0007669"/>
    <property type="project" value="InterPro"/>
</dbReference>
<feature type="domain" description="Peptidase S26" evidence="5">
    <location>
        <begin position="32"/>
        <end position="212"/>
    </location>
</feature>
<evidence type="ECO:0000256" key="2">
    <source>
        <dbReference type="ARBA" id="ARBA00019232"/>
    </source>
</evidence>
<accession>A0A3L9Y7G3</accession>
<keyword evidence="3" id="KW-0645">Protease</keyword>
<dbReference type="GO" id="GO:0009003">
    <property type="term" value="F:signal peptidase activity"/>
    <property type="evidence" value="ECO:0007669"/>
    <property type="project" value="UniProtKB-EC"/>
</dbReference>
<dbReference type="Proteomes" id="UP000281343">
    <property type="component" value="Unassembled WGS sequence"/>
</dbReference>
<dbReference type="GO" id="GO:0004252">
    <property type="term" value="F:serine-type endopeptidase activity"/>
    <property type="evidence" value="ECO:0007669"/>
    <property type="project" value="InterPro"/>
</dbReference>
<dbReference type="EC" id="3.4.21.89" evidence="3"/>
<proteinExistence type="inferred from homology"/>
<feature type="signal peptide" evidence="4">
    <location>
        <begin position="1"/>
        <end position="17"/>
    </location>
</feature>
<evidence type="ECO:0000313" key="7">
    <source>
        <dbReference type="Proteomes" id="UP000281343"/>
    </source>
</evidence>
<name>A0A3L9Y7G3_9RHOB</name>
<dbReference type="Pfam" id="PF10502">
    <property type="entry name" value="Peptidase_S26"/>
    <property type="match status" value="1"/>
</dbReference>
<comment type="catalytic activity">
    <reaction evidence="3">
        <text>Cleavage of hydrophobic, N-terminal signal or leader sequences from secreted and periplasmic proteins.</text>
        <dbReference type="EC" id="3.4.21.89"/>
    </reaction>
</comment>
<dbReference type="Gene3D" id="2.10.109.10">
    <property type="entry name" value="Umud Fragment, subunit A"/>
    <property type="match status" value="1"/>
</dbReference>
<evidence type="ECO:0000313" key="6">
    <source>
        <dbReference type="EMBL" id="RMA43228.1"/>
    </source>
</evidence>
<dbReference type="NCBIfam" id="TIGR02227">
    <property type="entry name" value="sigpep_I_bact"/>
    <property type="match status" value="1"/>
</dbReference>
<keyword evidence="7" id="KW-1185">Reference proteome</keyword>
<comment type="caution">
    <text evidence="6">The sequence shown here is derived from an EMBL/GenBank/DDBJ whole genome shotgun (WGS) entry which is preliminary data.</text>
</comment>
<dbReference type="InterPro" id="IPR036286">
    <property type="entry name" value="LexA/Signal_pep-like_sf"/>
</dbReference>
<dbReference type="AlphaFoldDB" id="A0A3L9Y7G3"/>